<dbReference type="SUPFAM" id="SSF52091">
    <property type="entry name" value="SpoIIaa-like"/>
    <property type="match status" value="1"/>
</dbReference>
<accession>A0A1Y2K234</accession>
<comment type="caution">
    <text evidence="2">The sequence shown here is derived from an EMBL/GenBank/DDBJ whole genome shotgun (WGS) entry which is preliminary data.</text>
</comment>
<reference evidence="2 3" key="1">
    <citation type="journal article" date="2016" name="BMC Genomics">
        <title>Combined genomic and structural analyses of a cultured magnetotactic bacterium reveals its niche adaptation to a dynamic environment.</title>
        <authorList>
            <person name="Araujo A.C."/>
            <person name="Morillo V."/>
            <person name="Cypriano J."/>
            <person name="Teixeira L.C."/>
            <person name="Leao P."/>
            <person name="Lyra S."/>
            <person name="Almeida L.G."/>
            <person name="Bazylinski D.A."/>
            <person name="Vasconcellos A.T."/>
            <person name="Abreu F."/>
            <person name="Lins U."/>
        </authorList>
    </citation>
    <scope>NUCLEOTIDE SEQUENCE [LARGE SCALE GENOMIC DNA]</scope>
    <source>
        <strain evidence="2 3">IT-1</strain>
    </source>
</reference>
<dbReference type="Gene3D" id="3.30.750.24">
    <property type="entry name" value="STAS domain"/>
    <property type="match status" value="1"/>
</dbReference>
<evidence type="ECO:0000313" key="2">
    <source>
        <dbReference type="EMBL" id="OSM02101.1"/>
    </source>
</evidence>
<dbReference type="PROSITE" id="PS50801">
    <property type="entry name" value="STAS"/>
    <property type="match status" value="1"/>
</dbReference>
<dbReference type="AlphaFoldDB" id="A0A1Y2K234"/>
<dbReference type="GO" id="GO:0043856">
    <property type="term" value="F:anti-sigma factor antagonist activity"/>
    <property type="evidence" value="ECO:0007669"/>
    <property type="project" value="TreeGrafter"/>
</dbReference>
<feature type="domain" description="STAS" evidence="1">
    <location>
        <begin position="19"/>
        <end position="123"/>
    </location>
</feature>
<keyword evidence="2" id="KW-0966">Cell projection</keyword>
<gene>
    <name evidence="2" type="ORF">MAIT1_02189</name>
</gene>
<protein>
    <submittedName>
        <fullName evidence="2">Putative flagellar basal-body rod protein FlgB</fullName>
    </submittedName>
</protein>
<dbReference type="CDD" id="cd07043">
    <property type="entry name" value="STAS_anti-anti-sigma_factors"/>
    <property type="match status" value="1"/>
</dbReference>
<dbReference type="Proteomes" id="UP000194003">
    <property type="component" value="Unassembled WGS sequence"/>
</dbReference>
<dbReference type="PANTHER" id="PTHR33495">
    <property type="entry name" value="ANTI-SIGMA FACTOR ANTAGONIST TM_1081-RELATED-RELATED"/>
    <property type="match status" value="1"/>
</dbReference>
<keyword evidence="3" id="KW-1185">Reference proteome</keyword>
<dbReference type="Pfam" id="PF01740">
    <property type="entry name" value="STAS"/>
    <property type="match status" value="1"/>
</dbReference>
<dbReference type="PANTHER" id="PTHR33495:SF15">
    <property type="entry name" value="STAS DOMAIN-CONTAINING PROTEIN"/>
    <property type="match status" value="1"/>
</dbReference>
<dbReference type="EMBL" id="LVJN01000020">
    <property type="protein sequence ID" value="OSM02101.1"/>
    <property type="molecule type" value="Genomic_DNA"/>
</dbReference>
<sequence length="123" mass="13885">MIKYESREVAPVEIPEAKMDIQVTNDHQLTQIALRGEFVYSTMPSFVHLIKKLHGSERYCVDLGKATRIDSSGMGALLLLRDLVGEDHTRVVLCNMQPRVRQTLIKANFHRLFTLSDACKSAA</sequence>
<dbReference type="STRING" id="1434232.MAIT1_02189"/>
<organism evidence="2 3">
    <name type="scientific">Magnetofaba australis IT-1</name>
    <dbReference type="NCBI Taxonomy" id="1434232"/>
    <lineage>
        <taxon>Bacteria</taxon>
        <taxon>Pseudomonadati</taxon>
        <taxon>Pseudomonadota</taxon>
        <taxon>Magnetococcia</taxon>
        <taxon>Magnetococcales</taxon>
        <taxon>Magnetococcaceae</taxon>
        <taxon>Magnetofaba</taxon>
    </lineage>
</organism>
<name>A0A1Y2K234_9PROT</name>
<dbReference type="InterPro" id="IPR002645">
    <property type="entry name" value="STAS_dom"/>
</dbReference>
<keyword evidence="2" id="KW-0282">Flagellum</keyword>
<evidence type="ECO:0000313" key="3">
    <source>
        <dbReference type="Proteomes" id="UP000194003"/>
    </source>
</evidence>
<proteinExistence type="predicted"/>
<dbReference type="InterPro" id="IPR036513">
    <property type="entry name" value="STAS_dom_sf"/>
</dbReference>
<keyword evidence="2" id="KW-0969">Cilium</keyword>
<evidence type="ECO:0000259" key="1">
    <source>
        <dbReference type="PROSITE" id="PS50801"/>
    </source>
</evidence>